<dbReference type="EMBL" id="CP035493">
    <property type="protein sequence ID" value="QAY71265.1"/>
    <property type="molecule type" value="Genomic_DNA"/>
</dbReference>
<evidence type="ECO:0000313" key="3">
    <source>
        <dbReference type="EMBL" id="QAY71265.1"/>
    </source>
</evidence>
<protein>
    <submittedName>
        <fullName evidence="3">MarR family transcriptional regulator</fullName>
    </submittedName>
</protein>
<dbReference type="InterPro" id="IPR000835">
    <property type="entry name" value="HTH_MarR-typ"/>
</dbReference>
<dbReference type="InterPro" id="IPR036388">
    <property type="entry name" value="WH-like_DNA-bd_sf"/>
</dbReference>
<dbReference type="Gene3D" id="1.10.10.10">
    <property type="entry name" value="Winged helix-like DNA-binding domain superfamily/Winged helix DNA-binding domain"/>
    <property type="match status" value="1"/>
</dbReference>
<dbReference type="AlphaFoldDB" id="A0A4P6F714"/>
<accession>A0A4P6F714</accession>
<evidence type="ECO:0000313" key="4">
    <source>
        <dbReference type="Proteomes" id="UP000292118"/>
    </source>
</evidence>
<feature type="domain" description="HTH marR-type" evidence="2">
    <location>
        <begin position="11"/>
        <end position="142"/>
    </location>
</feature>
<dbReference type="SMART" id="SM00347">
    <property type="entry name" value="HTH_MARR"/>
    <property type="match status" value="1"/>
</dbReference>
<dbReference type="Proteomes" id="UP000292118">
    <property type="component" value="Chromosome"/>
</dbReference>
<dbReference type="PROSITE" id="PS50995">
    <property type="entry name" value="HTH_MARR_2"/>
    <property type="match status" value="1"/>
</dbReference>
<organism evidence="3 4">
    <name type="scientific">Xylanimonas protaetiae</name>
    <dbReference type="NCBI Taxonomy" id="2509457"/>
    <lineage>
        <taxon>Bacteria</taxon>
        <taxon>Bacillati</taxon>
        <taxon>Actinomycetota</taxon>
        <taxon>Actinomycetes</taxon>
        <taxon>Micrococcales</taxon>
        <taxon>Promicromonosporaceae</taxon>
        <taxon>Xylanimonas</taxon>
    </lineage>
</organism>
<dbReference type="KEGG" id="xya:ET471_15525"/>
<dbReference type="InterPro" id="IPR052526">
    <property type="entry name" value="HTH-type_Bedaq_tolerance"/>
</dbReference>
<feature type="region of interest" description="Disordered" evidence="1">
    <location>
        <begin position="144"/>
        <end position="172"/>
    </location>
</feature>
<dbReference type="RefSeq" id="WP_129189778.1">
    <property type="nucleotide sequence ID" value="NZ_CP035493.1"/>
</dbReference>
<sequence>MQQLRPGADLAGELLTTVERVVRLLREISAAGGLSATTVSVLSRLERSGPSRLTELAVASGVTQPAMSQLVARLDHEGLVARSATPEDKRVVLIEITDHGRTVLESRRVERRTALADVLALVPDDDQRAIAAALPALDRLLTAAADERGDGPHVRQAPATPQHDSHHEGDPS</sequence>
<reference evidence="3 4" key="1">
    <citation type="submission" date="2019-01" db="EMBL/GenBank/DDBJ databases">
        <title>Genome sequencing of strain FW10M-9.</title>
        <authorList>
            <person name="Heo J."/>
            <person name="Kim S.-J."/>
            <person name="Kim J.-S."/>
            <person name="Hong S.-B."/>
            <person name="Kwon S.-W."/>
        </authorList>
    </citation>
    <scope>NUCLEOTIDE SEQUENCE [LARGE SCALE GENOMIC DNA]</scope>
    <source>
        <strain evidence="3 4">FW10M-9</strain>
    </source>
</reference>
<dbReference type="Pfam" id="PF01047">
    <property type="entry name" value="MarR"/>
    <property type="match status" value="1"/>
</dbReference>
<evidence type="ECO:0000259" key="2">
    <source>
        <dbReference type="PROSITE" id="PS50995"/>
    </source>
</evidence>
<evidence type="ECO:0000256" key="1">
    <source>
        <dbReference type="SAM" id="MobiDB-lite"/>
    </source>
</evidence>
<keyword evidence="4" id="KW-1185">Reference proteome</keyword>
<dbReference type="OrthoDB" id="8966183at2"/>
<dbReference type="PANTHER" id="PTHR39515">
    <property type="entry name" value="CONSERVED PROTEIN"/>
    <property type="match status" value="1"/>
</dbReference>
<proteinExistence type="predicted"/>
<dbReference type="SUPFAM" id="SSF46785">
    <property type="entry name" value="Winged helix' DNA-binding domain"/>
    <property type="match status" value="1"/>
</dbReference>
<gene>
    <name evidence="3" type="ORF">ET471_15525</name>
</gene>
<dbReference type="InterPro" id="IPR036390">
    <property type="entry name" value="WH_DNA-bd_sf"/>
</dbReference>
<name>A0A4P6F714_9MICO</name>
<dbReference type="PANTHER" id="PTHR39515:SF2">
    <property type="entry name" value="HTH-TYPE TRANSCRIPTIONAL REGULATOR RV0880"/>
    <property type="match status" value="1"/>
</dbReference>
<dbReference type="GO" id="GO:0003700">
    <property type="term" value="F:DNA-binding transcription factor activity"/>
    <property type="evidence" value="ECO:0007669"/>
    <property type="project" value="InterPro"/>
</dbReference>
<feature type="compositionally biased region" description="Basic and acidic residues" evidence="1">
    <location>
        <begin position="163"/>
        <end position="172"/>
    </location>
</feature>